<dbReference type="Gene3D" id="1.10.287.130">
    <property type="match status" value="1"/>
</dbReference>
<evidence type="ECO:0000256" key="15">
    <source>
        <dbReference type="ARBA" id="ARBA00059004"/>
    </source>
</evidence>
<evidence type="ECO:0000256" key="16">
    <source>
        <dbReference type="ARBA" id="ARBA00073143"/>
    </source>
</evidence>
<dbReference type="EMBL" id="FQXB01000006">
    <property type="protein sequence ID" value="SHH36625.1"/>
    <property type="molecule type" value="Genomic_DNA"/>
</dbReference>
<keyword evidence="12 18" id="KW-1133">Transmembrane helix</keyword>
<keyword evidence="5" id="KW-0997">Cell inner membrane</keyword>
<dbReference type="AlphaFoldDB" id="A0A1M5SDW1"/>
<feature type="coiled-coil region" evidence="17">
    <location>
        <begin position="317"/>
        <end position="365"/>
    </location>
</feature>
<dbReference type="InterPro" id="IPR029151">
    <property type="entry name" value="Sensor-like_sf"/>
</dbReference>
<evidence type="ECO:0000256" key="13">
    <source>
        <dbReference type="ARBA" id="ARBA00023012"/>
    </source>
</evidence>
<dbReference type="InterPro" id="IPR003661">
    <property type="entry name" value="HisK_dim/P_dom"/>
</dbReference>
<evidence type="ECO:0000256" key="18">
    <source>
        <dbReference type="SAM" id="Phobius"/>
    </source>
</evidence>
<dbReference type="PANTHER" id="PTHR43065:SF46">
    <property type="entry name" value="C4-DICARBOXYLATE TRANSPORT SENSOR PROTEIN DCTB"/>
    <property type="match status" value="1"/>
</dbReference>
<dbReference type="RefSeq" id="WP_072902531.1">
    <property type="nucleotide sequence ID" value="NZ_FQXB01000006.1"/>
</dbReference>
<keyword evidence="13" id="KW-0902">Two-component regulatory system</keyword>
<dbReference type="FunFam" id="1.10.287.130:FF:000049">
    <property type="entry name" value="C4-dicarboxylate transport sensor protein DctB"/>
    <property type="match status" value="1"/>
</dbReference>
<dbReference type="InterPro" id="IPR003594">
    <property type="entry name" value="HATPase_dom"/>
</dbReference>
<dbReference type="InterPro" id="IPR017055">
    <property type="entry name" value="Sig_transdc_His_kinase_DctB"/>
</dbReference>
<evidence type="ECO:0000256" key="4">
    <source>
        <dbReference type="ARBA" id="ARBA00022475"/>
    </source>
</evidence>
<dbReference type="GO" id="GO:0000155">
    <property type="term" value="F:phosphorelay sensor kinase activity"/>
    <property type="evidence" value="ECO:0007669"/>
    <property type="project" value="InterPro"/>
</dbReference>
<comment type="function">
    <text evidence="15">Member of the two-component regulatory system DctB/DctD involved in the transport of C4-dicarboxylates. DctB functions as a membrane-associated protein kinase that phosphorylates DctD in response to environmental signals.</text>
</comment>
<dbReference type="Pfam" id="PF00512">
    <property type="entry name" value="HisKA"/>
    <property type="match status" value="1"/>
</dbReference>
<dbReference type="InterPro" id="IPR036097">
    <property type="entry name" value="HisK_dim/P_sf"/>
</dbReference>
<keyword evidence="9" id="KW-0547">Nucleotide-binding</keyword>
<name>A0A1M5SDW1_9RHOB</name>
<dbReference type="PROSITE" id="PS50109">
    <property type="entry name" value="HIS_KIN"/>
    <property type="match status" value="1"/>
</dbReference>
<dbReference type="InterPro" id="IPR004358">
    <property type="entry name" value="Sig_transdc_His_kin-like_C"/>
</dbReference>
<evidence type="ECO:0000313" key="20">
    <source>
        <dbReference type="EMBL" id="SHH36625.1"/>
    </source>
</evidence>
<dbReference type="GO" id="GO:0005524">
    <property type="term" value="F:ATP binding"/>
    <property type="evidence" value="ECO:0007669"/>
    <property type="project" value="UniProtKB-KW"/>
</dbReference>
<dbReference type="InterPro" id="IPR036890">
    <property type="entry name" value="HATPase_C_sf"/>
</dbReference>
<keyword evidence="4" id="KW-1003">Cell membrane</keyword>
<evidence type="ECO:0000256" key="14">
    <source>
        <dbReference type="ARBA" id="ARBA00023136"/>
    </source>
</evidence>
<evidence type="ECO:0000256" key="17">
    <source>
        <dbReference type="SAM" id="Coils"/>
    </source>
</evidence>
<evidence type="ECO:0000256" key="11">
    <source>
        <dbReference type="ARBA" id="ARBA00022840"/>
    </source>
</evidence>
<dbReference type="EC" id="2.7.13.3" evidence="3"/>
<feature type="transmembrane region" description="Helical" evidence="18">
    <location>
        <begin position="285"/>
        <end position="306"/>
    </location>
</feature>
<dbReference type="CDD" id="cd00082">
    <property type="entry name" value="HisKA"/>
    <property type="match status" value="1"/>
</dbReference>
<dbReference type="SMART" id="SM00387">
    <property type="entry name" value="HATPase_c"/>
    <property type="match status" value="1"/>
</dbReference>
<keyword evidence="6" id="KW-0597">Phosphoprotein</keyword>
<evidence type="ECO:0000256" key="5">
    <source>
        <dbReference type="ARBA" id="ARBA00022519"/>
    </source>
</evidence>
<dbReference type="PANTHER" id="PTHR43065">
    <property type="entry name" value="SENSOR HISTIDINE KINASE"/>
    <property type="match status" value="1"/>
</dbReference>
<keyword evidence="17" id="KW-0175">Coiled coil</keyword>
<keyword evidence="10 20" id="KW-0418">Kinase</keyword>
<dbReference type="PRINTS" id="PR00344">
    <property type="entry name" value="BCTRLSENSOR"/>
</dbReference>
<evidence type="ECO:0000256" key="8">
    <source>
        <dbReference type="ARBA" id="ARBA00022692"/>
    </source>
</evidence>
<evidence type="ECO:0000256" key="9">
    <source>
        <dbReference type="ARBA" id="ARBA00022741"/>
    </source>
</evidence>
<keyword evidence="11" id="KW-0067">ATP-binding</keyword>
<dbReference type="SUPFAM" id="SSF103190">
    <property type="entry name" value="Sensory domain-like"/>
    <property type="match status" value="1"/>
</dbReference>
<organism evidence="20 21">
    <name type="scientific">Cognatiyoonia sediminum</name>
    <dbReference type="NCBI Taxonomy" id="1508389"/>
    <lineage>
        <taxon>Bacteria</taxon>
        <taxon>Pseudomonadati</taxon>
        <taxon>Pseudomonadota</taxon>
        <taxon>Alphaproteobacteria</taxon>
        <taxon>Rhodobacterales</taxon>
        <taxon>Paracoccaceae</taxon>
        <taxon>Cognatiyoonia</taxon>
    </lineage>
</organism>
<keyword evidence="7" id="KW-0808">Transferase</keyword>
<evidence type="ECO:0000256" key="7">
    <source>
        <dbReference type="ARBA" id="ARBA00022679"/>
    </source>
</evidence>
<evidence type="ECO:0000256" key="12">
    <source>
        <dbReference type="ARBA" id="ARBA00022989"/>
    </source>
</evidence>
<dbReference type="PIRSF" id="PIRSF036431">
    <property type="entry name" value="STHK_DctB"/>
    <property type="match status" value="1"/>
</dbReference>
<dbReference type="STRING" id="1508389.SAMN05444003_2914"/>
<evidence type="ECO:0000256" key="10">
    <source>
        <dbReference type="ARBA" id="ARBA00022777"/>
    </source>
</evidence>
<comment type="catalytic activity">
    <reaction evidence="1">
        <text>ATP + protein L-histidine = ADP + protein N-phospho-L-histidine.</text>
        <dbReference type="EC" id="2.7.13.3"/>
    </reaction>
</comment>
<keyword evidence="8 18" id="KW-0812">Transmembrane</keyword>
<dbReference type="InterPro" id="IPR005467">
    <property type="entry name" value="His_kinase_dom"/>
</dbReference>
<dbReference type="Pfam" id="PF02518">
    <property type="entry name" value="HATPase_c"/>
    <property type="match status" value="1"/>
</dbReference>
<evidence type="ECO:0000256" key="2">
    <source>
        <dbReference type="ARBA" id="ARBA00004429"/>
    </source>
</evidence>
<protein>
    <recommendedName>
        <fullName evidence="16">C4-dicarboxylate transport sensor protein DctB</fullName>
        <ecNumber evidence="3">2.7.13.3</ecNumber>
    </recommendedName>
</protein>
<sequence length="591" mass="64183">MELSRNRPALWIAGFLIFVIGFSAGVWRFAYGAALDQLARRGQADVALAADGLVGHLERYRELAVLLADHPTLRPVVERAEPSEDAASLLLDVADKTGSLDIMVIDQTGAEVVNARDTDPQVHASRPYFERAMDGALGTYHLFSDRYGKRAFYFAAPVFSDEGPPIGSILVAANVEAVEAAWRGDRPSLFFGDDLGVIFLSNRSELIFSSRGAGETFQSREAEYPPTLVSSFIDVQSAEVAGHEIWRVDGGPYLPERALHIELPVPVIGMRGEVLIDVAPANQLALLQASVAAALCLAFGALLYLATERRRTLAIANAKLETRVANRTADLERVNNDLRAEITTRREAEAQLKQAQADLVQAGKLSALGQMSAGISHELNQPLMAIRSFADNAQVFLHKDKPDIAEENLGRISDLARRMGRIIKNLRAFAKQESAPLVDVDIVAVIDAVTEISATKARDAETQIKWDRPEEPIWVRGGDVRLQQVLLNLVSNAIDAMEGHDERTVEISVDVANRVTVSVRDTGPGIEQPEKIFDPFYSTKSVGAAEGMGLGLSISYGLVQSFGGDIRGRNHEEGGAVFTVELDAARQADAA</sequence>
<gene>
    <name evidence="20" type="ORF">SAMN05444003_2914</name>
</gene>
<reference evidence="20 21" key="1">
    <citation type="submission" date="2016-11" db="EMBL/GenBank/DDBJ databases">
        <authorList>
            <person name="Jaros S."/>
            <person name="Januszkiewicz K."/>
            <person name="Wedrychowicz H."/>
        </authorList>
    </citation>
    <scope>NUCLEOTIDE SEQUENCE [LARGE SCALE GENOMIC DNA]</scope>
    <source>
        <strain evidence="20 21">DSM 28715</strain>
    </source>
</reference>
<evidence type="ECO:0000256" key="6">
    <source>
        <dbReference type="ARBA" id="ARBA00022553"/>
    </source>
</evidence>
<accession>A0A1M5SDW1</accession>
<proteinExistence type="predicted"/>
<evidence type="ECO:0000256" key="1">
    <source>
        <dbReference type="ARBA" id="ARBA00000085"/>
    </source>
</evidence>
<dbReference type="Proteomes" id="UP000184074">
    <property type="component" value="Unassembled WGS sequence"/>
</dbReference>
<dbReference type="OrthoDB" id="7568856at2"/>
<dbReference type="Gene3D" id="3.30.450.20">
    <property type="entry name" value="PAS domain"/>
    <property type="match status" value="1"/>
</dbReference>
<feature type="domain" description="Histidine kinase" evidence="19">
    <location>
        <begin position="374"/>
        <end position="586"/>
    </location>
</feature>
<dbReference type="GO" id="GO:0005886">
    <property type="term" value="C:plasma membrane"/>
    <property type="evidence" value="ECO:0007669"/>
    <property type="project" value="UniProtKB-SubCell"/>
</dbReference>
<dbReference type="SUPFAM" id="SSF47384">
    <property type="entry name" value="Homodimeric domain of signal transducing histidine kinase"/>
    <property type="match status" value="1"/>
</dbReference>
<dbReference type="SUPFAM" id="SSF55874">
    <property type="entry name" value="ATPase domain of HSP90 chaperone/DNA topoisomerase II/histidine kinase"/>
    <property type="match status" value="1"/>
</dbReference>
<comment type="subcellular location">
    <subcellularLocation>
        <location evidence="2">Cell inner membrane</location>
        <topology evidence="2">Multi-pass membrane protein</topology>
    </subcellularLocation>
</comment>
<evidence type="ECO:0000256" key="3">
    <source>
        <dbReference type="ARBA" id="ARBA00012438"/>
    </source>
</evidence>
<evidence type="ECO:0000259" key="19">
    <source>
        <dbReference type="PROSITE" id="PS50109"/>
    </source>
</evidence>
<dbReference type="Gene3D" id="3.30.565.10">
    <property type="entry name" value="Histidine kinase-like ATPase, C-terminal domain"/>
    <property type="match status" value="1"/>
</dbReference>
<keyword evidence="21" id="KW-1185">Reference proteome</keyword>
<evidence type="ECO:0000313" key="21">
    <source>
        <dbReference type="Proteomes" id="UP000184074"/>
    </source>
</evidence>
<keyword evidence="14 18" id="KW-0472">Membrane</keyword>
<dbReference type="SMART" id="SM00388">
    <property type="entry name" value="HisKA"/>
    <property type="match status" value="1"/>
</dbReference>